<sequence>MKGSKNMQQHRMISINSKQIKKSDANIPQTLLAAYKSESADTKYRAQIPRDSQIPLSMLLKSQKLENKLIGRNSQQLKFRQNNEEYSEDSTSSLSISEEQQNLQIGSDPNTDTSAHNNDQKTDNDSLDQQAISDQSQFHMTPSDMSHYNEDLQVFYIEPISFLPGLPTSYKILNGEPITFNSHLKEIMKYYDILPVPRSLLGGIQLPQQGKFFLVRPQNPDQWWQEKSNTNNGISNFIQNHNQ</sequence>
<dbReference type="EMBL" id="CCKQ01008412">
    <property type="protein sequence ID" value="CDW79871.1"/>
    <property type="molecule type" value="Genomic_DNA"/>
</dbReference>
<feature type="region of interest" description="Disordered" evidence="1">
    <location>
        <begin position="1"/>
        <end position="25"/>
    </location>
</feature>
<accession>A0A078ADG4</accession>
<keyword evidence="3" id="KW-1185">Reference proteome</keyword>
<feature type="compositionally biased region" description="Polar residues" evidence="1">
    <location>
        <begin position="1"/>
        <end position="18"/>
    </location>
</feature>
<dbReference type="Proteomes" id="UP000039865">
    <property type="component" value="Unassembled WGS sequence"/>
</dbReference>
<reference evidence="2 3" key="1">
    <citation type="submission" date="2014-06" db="EMBL/GenBank/DDBJ databases">
        <authorList>
            <person name="Swart Estienne"/>
        </authorList>
    </citation>
    <scope>NUCLEOTIDE SEQUENCE [LARGE SCALE GENOMIC DNA]</scope>
    <source>
        <strain evidence="2 3">130c</strain>
    </source>
</reference>
<protein>
    <submittedName>
        <fullName evidence="2">Uncharacterized protein</fullName>
    </submittedName>
</protein>
<dbReference type="AlphaFoldDB" id="A0A078ADG4"/>
<gene>
    <name evidence="2" type="primary">Contig5067.g5420</name>
    <name evidence="2" type="ORF">STYLEM_8863</name>
</gene>
<evidence type="ECO:0000256" key="1">
    <source>
        <dbReference type="SAM" id="MobiDB-lite"/>
    </source>
</evidence>
<feature type="compositionally biased region" description="Low complexity" evidence="1">
    <location>
        <begin position="89"/>
        <end position="99"/>
    </location>
</feature>
<proteinExistence type="predicted"/>
<dbReference type="InParanoid" id="A0A078ADG4"/>
<feature type="compositionally biased region" description="Polar residues" evidence="1">
    <location>
        <begin position="100"/>
        <end position="117"/>
    </location>
</feature>
<organism evidence="2 3">
    <name type="scientific">Stylonychia lemnae</name>
    <name type="common">Ciliate</name>
    <dbReference type="NCBI Taxonomy" id="5949"/>
    <lineage>
        <taxon>Eukaryota</taxon>
        <taxon>Sar</taxon>
        <taxon>Alveolata</taxon>
        <taxon>Ciliophora</taxon>
        <taxon>Intramacronucleata</taxon>
        <taxon>Spirotrichea</taxon>
        <taxon>Stichotrichia</taxon>
        <taxon>Sporadotrichida</taxon>
        <taxon>Oxytrichidae</taxon>
        <taxon>Stylonychinae</taxon>
        <taxon>Stylonychia</taxon>
    </lineage>
</organism>
<evidence type="ECO:0000313" key="3">
    <source>
        <dbReference type="Proteomes" id="UP000039865"/>
    </source>
</evidence>
<name>A0A078ADG4_STYLE</name>
<evidence type="ECO:0000313" key="2">
    <source>
        <dbReference type="EMBL" id="CDW79871.1"/>
    </source>
</evidence>
<feature type="region of interest" description="Disordered" evidence="1">
    <location>
        <begin position="80"/>
        <end position="126"/>
    </location>
</feature>